<proteinExistence type="predicted"/>
<gene>
    <name evidence="2" type="ORF">BKA55DRAFT_536220</name>
</gene>
<name>A0A9P9KL38_FUSRE</name>
<evidence type="ECO:0000256" key="1">
    <source>
        <dbReference type="SAM" id="MobiDB-lite"/>
    </source>
</evidence>
<dbReference type="AlphaFoldDB" id="A0A9P9KL38"/>
<dbReference type="Proteomes" id="UP000720189">
    <property type="component" value="Unassembled WGS sequence"/>
</dbReference>
<dbReference type="EMBL" id="JAGMUX010000004">
    <property type="protein sequence ID" value="KAH7261210.1"/>
    <property type="molecule type" value="Genomic_DNA"/>
</dbReference>
<feature type="compositionally biased region" description="Polar residues" evidence="1">
    <location>
        <begin position="1"/>
        <end position="34"/>
    </location>
</feature>
<organism evidence="2 3">
    <name type="scientific">Fusarium redolens</name>
    <dbReference type="NCBI Taxonomy" id="48865"/>
    <lineage>
        <taxon>Eukaryota</taxon>
        <taxon>Fungi</taxon>
        <taxon>Dikarya</taxon>
        <taxon>Ascomycota</taxon>
        <taxon>Pezizomycotina</taxon>
        <taxon>Sordariomycetes</taxon>
        <taxon>Hypocreomycetidae</taxon>
        <taxon>Hypocreales</taxon>
        <taxon>Nectriaceae</taxon>
        <taxon>Fusarium</taxon>
        <taxon>Fusarium redolens species complex</taxon>
    </lineage>
</organism>
<evidence type="ECO:0000313" key="2">
    <source>
        <dbReference type="EMBL" id="KAH7261210.1"/>
    </source>
</evidence>
<dbReference type="Gene3D" id="2.40.160.20">
    <property type="match status" value="1"/>
</dbReference>
<dbReference type="OrthoDB" id="3549121at2759"/>
<dbReference type="RefSeq" id="XP_046053087.1">
    <property type="nucleotide sequence ID" value="XM_046189798.1"/>
</dbReference>
<dbReference type="PANTHER" id="PTHR37315:SF1">
    <property type="entry name" value="UPF0311 PROTEIN BLR7842"/>
    <property type="match status" value="1"/>
</dbReference>
<dbReference type="Pfam" id="PF11578">
    <property type="entry name" value="DUF3237"/>
    <property type="match status" value="1"/>
</dbReference>
<dbReference type="InterPro" id="IPR020915">
    <property type="entry name" value="UPF0311"/>
</dbReference>
<dbReference type="GeneID" id="70219752"/>
<dbReference type="PANTHER" id="PTHR37315">
    <property type="entry name" value="UPF0311 PROTEIN BLR7842"/>
    <property type="match status" value="1"/>
</dbReference>
<protein>
    <submittedName>
        <fullName evidence="2">Uncharacterized protein</fullName>
    </submittedName>
</protein>
<reference evidence="2" key="1">
    <citation type="journal article" date="2021" name="Nat. Commun.">
        <title>Genetic determinants of endophytism in the Arabidopsis root mycobiome.</title>
        <authorList>
            <person name="Mesny F."/>
            <person name="Miyauchi S."/>
            <person name="Thiergart T."/>
            <person name="Pickel B."/>
            <person name="Atanasova L."/>
            <person name="Karlsson M."/>
            <person name="Huettel B."/>
            <person name="Barry K.W."/>
            <person name="Haridas S."/>
            <person name="Chen C."/>
            <person name="Bauer D."/>
            <person name="Andreopoulos W."/>
            <person name="Pangilinan J."/>
            <person name="LaButti K."/>
            <person name="Riley R."/>
            <person name="Lipzen A."/>
            <person name="Clum A."/>
            <person name="Drula E."/>
            <person name="Henrissat B."/>
            <person name="Kohler A."/>
            <person name="Grigoriev I.V."/>
            <person name="Martin F.M."/>
            <person name="Hacquard S."/>
        </authorList>
    </citation>
    <scope>NUCLEOTIDE SEQUENCE</scope>
    <source>
        <strain evidence="2">MPI-CAGE-AT-0023</strain>
    </source>
</reference>
<evidence type="ECO:0000313" key="3">
    <source>
        <dbReference type="Proteomes" id="UP000720189"/>
    </source>
</evidence>
<comment type="caution">
    <text evidence="2">The sequence shown here is derived from an EMBL/GenBank/DDBJ whole genome shotgun (WGS) entry which is preliminary data.</text>
</comment>
<feature type="region of interest" description="Disordered" evidence="1">
    <location>
        <begin position="1"/>
        <end position="67"/>
    </location>
</feature>
<keyword evidence="3" id="KW-1185">Reference proteome</keyword>
<sequence length="272" mass="29595">MATETDTLSFSLPTSTAPTDVSESTCMPHSTPFCQPSECPAQNKPAEWDTRIPPLQPTAQSQDSGSGSGCFNDGGLLYRVQAERECREGPGKTVEEACQRSLNHFPCPGLAFPMPALDFDFRIAVRLNQEAVHVDSGNTKEITTVAAGVWSGSFGHGRVIAGGYDLGQARGFRPMRLVEGAFVVQTSDEQPALSGFNSFVRLEMRTRGSLSGPADVLDTLLSPRAPKDIDPRRYGFRMFATFKTSDKRYAEIVNCGLWVASGAWRGEHLVIE</sequence>
<accession>A0A9P9KL38</accession>